<keyword evidence="9" id="KW-1133">Transmembrane helix</keyword>
<evidence type="ECO:0000256" key="7">
    <source>
        <dbReference type="ARBA" id="ARBA00022840"/>
    </source>
</evidence>
<keyword evidence="4" id="KW-0808">Transferase</keyword>
<keyword evidence="9" id="KW-0812">Transmembrane</keyword>
<evidence type="ECO:0000256" key="1">
    <source>
        <dbReference type="ARBA" id="ARBA00000085"/>
    </source>
</evidence>
<keyword evidence="7" id="KW-0067">ATP-binding</keyword>
<proteinExistence type="predicted"/>
<dbReference type="InterPro" id="IPR050482">
    <property type="entry name" value="Sensor_HK_TwoCompSys"/>
</dbReference>
<accession>A0A927GF32</accession>
<dbReference type="Pfam" id="PF02518">
    <property type="entry name" value="HATPase_c"/>
    <property type="match status" value="1"/>
</dbReference>
<dbReference type="InterPro" id="IPR036890">
    <property type="entry name" value="HATPase_C_sf"/>
</dbReference>
<keyword evidence="3" id="KW-0597">Phosphoprotein</keyword>
<evidence type="ECO:0000256" key="5">
    <source>
        <dbReference type="ARBA" id="ARBA00022741"/>
    </source>
</evidence>
<sequence length="269" mass="29538">MDKPEEVEFAKLLFGGIAAMILLALAIVLFAIIYQRKLYAQQAQLHQLELSRQKEITESVVRSQERERERIARDLHDEVGASLSTAKLFVNQIQHETAVDDIKELAQQAGGILGDMVQDVRQIAQNLSPVILDNVGLSDAVKLIMNRLQLSGLQVSSQIEPVDKELDKEKQLALYRIVQEVVGNIVKHAGATHVALTLACQDNTIRLQIDDDGRGFLYPQPDLSARSGMGMGSIRARAGLLNAQLHITSAVGKGTRIELNIPVLPPSVS</sequence>
<dbReference type="InterPro" id="IPR005467">
    <property type="entry name" value="His_kinase_dom"/>
</dbReference>
<dbReference type="InterPro" id="IPR003594">
    <property type="entry name" value="HATPase_dom"/>
</dbReference>
<dbReference type="PANTHER" id="PTHR24421">
    <property type="entry name" value="NITRATE/NITRITE SENSOR PROTEIN NARX-RELATED"/>
    <property type="match status" value="1"/>
</dbReference>
<keyword evidence="12" id="KW-1185">Reference proteome</keyword>
<keyword evidence="5" id="KW-0547">Nucleotide-binding</keyword>
<comment type="caution">
    <text evidence="11">The sequence shown here is derived from an EMBL/GenBank/DDBJ whole genome shotgun (WGS) entry which is preliminary data.</text>
</comment>
<feature type="transmembrane region" description="Helical" evidence="9">
    <location>
        <begin position="12"/>
        <end position="34"/>
    </location>
</feature>
<dbReference type="GO" id="GO:0046983">
    <property type="term" value="F:protein dimerization activity"/>
    <property type="evidence" value="ECO:0007669"/>
    <property type="project" value="InterPro"/>
</dbReference>
<evidence type="ECO:0000256" key="6">
    <source>
        <dbReference type="ARBA" id="ARBA00022777"/>
    </source>
</evidence>
<evidence type="ECO:0000313" key="11">
    <source>
        <dbReference type="EMBL" id="MBD2755452.1"/>
    </source>
</evidence>
<comment type="catalytic activity">
    <reaction evidence="1">
        <text>ATP + protein L-histidine = ADP + protein N-phospho-L-histidine.</text>
        <dbReference type="EC" id="2.7.13.3"/>
    </reaction>
</comment>
<dbReference type="GO" id="GO:0000155">
    <property type="term" value="F:phosphorelay sensor kinase activity"/>
    <property type="evidence" value="ECO:0007669"/>
    <property type="project" value="InterPro"/>
</dbReference>
<dbReference type="RefSeq" id="WP_191041069.1">
    <property type="nucleotide sequence ID" value="NZ_JACXAA010000008.1"/>
</dbReference>
<organism evidence="11 12">
    <name type="scientific">Spirosoma validum</name>
    <dbReference type="NCBI Taxonomy" id="2771355"/>
    <lineage>
        <taxon>Bacteria</taxon>
        <taxon>Pseudomonadati</taxon>
        <taxon>Bacteroidota</taxon>
        <taxon>Cytophagia</taxon>
        <taxon>Cytophagales</taxon>
        <taxon>Cytophagaceae</taxon>
        <taxon>Spirosoma</taxon>
    </lineage>
</organism>
<dbReference type="Gene3D" id="3.30.565.10">
    <property type="entry name" value="Histidine kinase-like ATPase, C-terminal domain"/>
    <property type="match status" value="1"/>
</dbReference>
<keyword evidence="9" id="KW-0472">Membrane</keyword>
<dbReference type="SUPFAM" id="SSF55874">
    <property type="entry name" value="ATPase domain of HSP90 chaperone/DNA topoisomerase II/histidine kinase"/>
    <property type="match status" value="1"/>
</dbReference>
<feature type="domain" description="Histidine kinase" evidence="10">
    <location>
        <begin position="70"/>
        <end position="265"/>
    </location>
</feature>
<evidence type="ECO:0000256" key="8">
    <source>
        <dbReference type="ARBA" id="ARBA00023012"/>
    </source>
</evidence>
<reference evidence="11" key="1">
    <citation type="submission" date="2020-09" db="EMBL/GenBank/DDBJ databases">
        <authorList>
            <person name="Kim M.K."/>
        </authorList>
    </citation>
    <scope>NUCLEOTIDE SEQUENCE</scope>
    <source>
        <strain evidence="11">BT704</strain>
    </source>
</reference>
<dbReference type="Pfam" id="PF07730">
    <property type="entry name" value="HisKA_3"/>
    <property type="match status" value="1"/>
</dbReference>
<evidence type="ECO:0000256" key="9">
    <source>
        <dbReference type="SAM" id="Phobius"/>
    </source>
</evidence>
<dbReference type="Proteomes" id="UP000653797">
    <property type="component" value="Unassembled WGS sequence"/>
</dbReference>
<name>A0A927GF32_9BACT</name>
<dbReference type="GO" id="GO:0005524">
    <property type="term" value="F:ATP binding"/>
    <property type="evidence" value="ECO:0007669"/>
    <property type="project" value="UniProtKB-KW"/>
</dbReference>
<dbReference type="PROSITE" id="PS50109">
    <property type="entry name" value="HIS_KIN"/>
    <property type="match status" value="1"/>
</dbReference>
<evidence type="ECO:0000259" key="10">
    <source>
        <dbReference type="PROSITE" id="PS50109"/>
    </source>
</evidence>
<protein>
    <recommendedName>
        <fullName evidence="2">histidine kinase</fullName>
        <ecNumber evidence="2">2.7.13.3</ecNumber>
    </recommendedName>
</protein>
<dbReference type="CDD" id="cd16917">
    <property type="entry name" value="HATPase_UhpB-NarQ-NarX-like"/>
    <property type="match status" value="1"/>
</dbReference>
<dbReference type="AlphaFoldDB" id="A0A927GF32"/>
<dbReference type="PANTHER" id="PTHR24421:SF10">
    <property type="entry name" value="NITRATE_NITRITE SENSOR PROTEIN NARQ"/>
    <property type="match status" value="1"/>
</dbReference>
<keyword evidence="6 11" id="KW-0418">Kinase</keyword>
<evidence type="ECO:0000256" key="2">
    <source>
        <dbReference type="ARBA" id="ARBA00012438"/>
    </source>
</evidence>
<evidence type="ECO:0000256" key="3">
    <source>
        <dbReference type="ARBA" id="ARBA00022553"/>
    </source>
</evidence>
<gene>
    <name evidence="11" type="ORF">IC230_21295</name>
</gene>
<evidence type="ECO:0000256" key="4">
    <source>
        <dbReference type="ARBA" id="ARBA00022679"/>
    </source>
</evidence>
<dbReference type="InterPro" id="IPR011712">
    <property type="entry name" value="Sig_transdc_His_kin_sub3_dim/P"/>
</dbReference>
<evidence type="ECO:0000313" key="12">
    <source>
        <dbReference type="Proteomes" id="UP000653797"/>
    </source>
</evidence>
<keyword evidence="8" id="KW-0902">Two-component regulatory system</keyword>
<dbReference type="EMBL" id="JACXAA010000008">
    <property type="protein sequence ID" value="MBD2755452.1"/>
    <property type="molecule type" value="Genomic_DNA"/>
</dbReference>
<dbReference type="SMART" id="SM00387">
    <property type="entry name" value="HATPase_c"/>
    <property type="match status" value="1"/>
</dbReference>
<dbReference type="Gene3D" id="1.20.5.1930">
    <property type="match status" value="1"/>
</dbReference>
<dbReference type="GO" id="GO:0016020">
    <property type="term" value="C:membrane"/>
    <property type="evidence" value="ECO:0007669"/>
    <property type="project" value="InterPro"/>
</dbReference>
<dbReference type="EC" id="2.7.13.3" evidence="2"/>